<evidence type="ECO:0000256" key="1">
    <source>
        <dbReference type="ARBA" id="ARBA00004651"/>
    </source>
</evidence>
<feature type="transmembrane region" description="Helical" evidence="7">
    <location>
        <begin position="131"/>
        <end position="152"/>
    </location>
</feature>
<evidence type="ECO:0000256" key="3">
    <source>
        <dbReference type="ARBA" id="ARBA00022692"/>
    </source>
</evidence>
<reference evidence="8 9" key="1">
    <citation type="submission" date="2016-03" db="EMBL/GenBank/DDBJ databases">
        <title>EvidentialGene: Evidence-directed Construction of Genes on Genomes.</title>
        <authorList>
            <person name="Gilbert D.G."/>
            <person name="Choi J.-H."/>
            <person name="Mockaitis K."/>
            <person name="Colbourne J."/>
            <person name="Pfrender M."/>
        </authorList>
    </citation>
    <scope>NUCLEOTIDE SEQUENCE [LARGE SCALE GENOMIC DNA]</scope>
    <source>
        <strain evidence="8 9">Xinb3</strain>
        <tissue evidence="8">Complete organism</tissue>
    </source>
</reference>
<sequence>MTSSDLPNGRLDTRFQPIFVWMKLLGISLTENHRQFCGIYDGLMFSLTLASNIASMTLMLFESERPKQQDRSITSYTFAQILYIENLNFIILVIGVHSMLLCQTRHRWKKLWATLQDVEVQLNSKILNRSFLITLLFIPEVIMIVLVVPLDIVGLPQYQQFVEFFSCASKIYPVSGMILFCLCGWIASDLLHLILEELDEKRERPDLICLKALKKRYRQICQLIDDINQCFGSVILILITYMMASVVMVCFVAAVEFQHYDWVAVPWLYIRDLVLLIQHIINLGAITYIPHTIKIQHEKIQLALGRIEIADRNNSSRQEELEFLKWDVSQSNVEVTAAGLFDITPRLFPKVS</sequence>
<proteinExistence type="predicted"/>
<feature type="transmembrane region" description="Helical" evidence="7">
    <location>
        <begin position="81"/>
        <end position="102"/>
    </location>
</feature>
<dbReference type="GO" id="GO:0050909">
    <property type="term" value="P:sensory perception of taste"/>
    <property type="evidence" value="ECO:0007669"/>
    <property type="project" value="InterPro"/>
</dbReference>
<evidence type="ECO:0000313" key="8">
    <source>
        <dbReference type="EMBL" id="KZS12645.1"/>
    </source>
</evidence>
<feature type="transmembrane region" description="Helical" evidence="7">
    <location>
        <begin position="172"/>
        <end position="195"/>
    </location>
</feature>
<keyword evidence="5 7" id="KW-0472">Membrane</keyword>
<dbReference type="GO" id="GO:0030424">
    <property type="term" value="C:axon"/>
    <property type="evidence" value="ECO:0007669"/>
    <property type="project" value="TreeGrafter"/>
</dbReference>
<name>A0A164VTQ3_9CRUS</name>
<dbReference type="GO" id="GO:0007635">
    <property type="term" value="P:chemosensory behavior"/>
    <property type="evidence" value="ECO:0007669"/>
    <property type="project" value="TreeGrafter"/>
</dbReference>
<dbReference type="GO" id="GO:0030425">
    <property type="term" value="C:dendrite"/>
    <property type="evidence" value="ECO:0007669"/>
    <property type="project" value="TreeGrafter"/>
</dbReference>
<dbReference type="GO" id="GO:0005886">
    <property type="term" value="C:plasma membrane"/>
    <property type="evidence" value="ECO:0007669"/>
    <property type="project" value="UniProtKB-SubCell"/>
</dbReference>
<dbReference type="PANTHER" id="PTHR21143">
    <property type="entry name" value="INVERTEBRATE GUSTATORY RECEPTOR"/>
    <property type="match status" value="1"/>
</dbReference>
<gene>
    <name evidence="8" type="ORF">APZ42_022811</name>
</gene>
<evidence type="ECO:0000256" key="6">
    <source>
        <dbReference type="ARBA" id="ARBA00023170"/>
    </source>
</evidence>
<keyword evidence="9" id="KW-1185">Reference proteome</keyword>
<comment type="subcellular location">
    <subcellularLocation>
        <location evidence="1">Cell membrane</location>
        <topology evidence="1">Multi-pass membrane protein</topology>
    </subcellularLocation>
</comment>
<evidence type="ECO:0000256" key="2">
    <source>
        <dbReference type="ARBA" id="ARBA00022475"/>
    </source>
</evidence>
<feature type="transmembrane region" description="Helical" evidence="7">
    <location>
        <begin position="267"/>
        <end position="289"/>
    </location>
</feature>
<evidence type="ECO:0000313" key="9">
    <source>
        <dbReference type="Proteomes" id="UP000076858"/>
    </source>
</evidence>
<dbReference type="Pfam" id="PF08395">
    <property type="entry name" value="7tm_7"/>
    <property type="match status" value="1"/>
</dbReference>
<dbReference type="PANTHER" id="PTHR21143:SF133">
    <property type="entry name" value="GUSTATORY AND PHEROMONE RECEPTOR 32A-RELATED"/>
    <property type="match status" value="1"/>
</dbReference>
<keyword evidence="4 7" id="KW-1133">Transmembrane helix</keyword>
<dbReference type="GO" id="GO:0008049">
    <property type="term" value="P:male courtship behavior"/>
    <property type="evidence" value="ECO:0007669"/>
    <property type="project" value="TreeGrafter"/>
</dbReference>
<keyword evidence="6" id="KW-0675">Receptor</keyword>
<evidence type="ECO:0008006" key="10">
    <source>
        <dbReference type="Google" id="ProtNLM"/>
    </source>
</evidence>
<organism evidence="8 9">
    <name type="scientific">Daphnia magna</name>
    <dbReference type="NCBI Taxonomy" id="35525"/>
    <lineage>
        <taxon>Eukaryota</taxon>
        <taxon>Metazoa</taxon>
        <taxon>Ecdysozoa</taxon>
        <taxon>Arthropoda</taxon>
        <taxon>Crustacea</taxon>
        <taxon>Branchiopoda</taxon>
        <taxon>Diplostraca</taxon>
        <taxon>Cladocera</taxon>
        <taxon>Anomopoda</taxon>
        <taxon>Daphniidae</taxon>
        <taxon>Daphnia</taxon>
    </lineage>
</organism>
<dbReference type="EMBL" id="LRGB01001361">
    <property type="protein sequence ID" value="KZS12645.1"/>
    <property type="molecule type" value="Genomic_DNA"/>
</dbReference>
<feature type="transmembrane region" description="Helical" evidence="7">
    <location>
        <begin position="42"/>
        <end position="61"/>
    </location>
</feature>
<feature type="transmembrane region" description="Helical" evidence="7">
    <location>
        <begin position="234"/>
        <end position="255"/>
    </location>
</feature>
<dbReference type="OrthoDB" id="8183114at2759"/>
<evidence type="ECO:0000256" key="4">
    <source>
        <dbReference type="ARBA" id="ARBA00022989"/>
    </source>
</evidence>
<dbReference type="AlphaFoldDB" id="A0A164VTQ3"/>
<keyword evidence="2" id="KW-1003">Cell membrane</keyword>
<evidence type="ECO:0000256" key="7">
    <source>
        <dbReference type="SAM" id="Phobius"/>
    </source>
</evidence>
<evidence type="ECO:0000256" key="5">
    <source>
        <dbReference type="ARBA" id="ARBA00023136"/>
    </source>
</evidence>
<comment type="caution">
    <text evidence="8">The sequence shown here is derived from an EMBL/GenBank/DDBJ whole genome shotgun (WGS) entry which is preliminary data.</text>
</comment>
<dbReference type="Proteomes" id="UP000076858">
    <property type="component" value="Unassembled WGS sequence"/>
</dbReference>
<dbReference type="InterPro" id="IPR013604">
    <property type="entry name" value="7TM_chemorcpt"/>
</dbReference>
<protein>
    <recommendedName>
        <fullName evidence="10">Gustatory receptor</fullName>
    </recommendedName>
</protein>
<keyword evidence="3 7" id="KW-0812">Transmembrane</keyword>
<accession>A0A164VTQ3</accession>
<dbReference type="GO" id="GO:0043025">
    <property type="term" value="C:neuronal cell body"/>
    <property type="evidence" value="ECO:0007669"/>
    <property type="project" value="TreeGrafter"/>
</dbReference>